<dbReference type="EMBL" id="AUZY01000866">
    <property type="protein sequence ID" value="EQD77139.1"/>
    <property type="molecule type" value="Genomic_DNA"/>
</dbReference>
<gene>
    <name evidence="2" type="ORF">B1B_01228</name>
</gene>
<name>T1D6U2_9ZZZZ</name>
<accession>T1D6U2</accession>
<proteinExistence type="predicted"/>
<reference evidence="2" key="2">
    <citation type="journal article" date="2014" name="ISME J.">
        <title>Microbial stratification in low pH oxic and suboxic macroscopic growths along an acid mine drainage.</title>
        <authorList>
            <person name="Mendez-Garcia C."/>
            <person name="Mesa V."/>
            <person name="Sprenger R.R."/>
            <person name="Richter M."/>
            <person name="Diez M.S."/>
            <person name="Solano J."/>
            <person name="Bargiela R."/>
            <person name="Golyshina O.V."/>
            <person name="Manteca A."/>
            <person name="Ramos J.L."/>
            <person name="Gallego J.R."/>
            <person name="Llorente I."/>
            <person name="Martins Dos Santos V.A."/>
            <person name="Jensen O.N."/>
            <person name="Pelaez A.I."/>
            <person name="Sanchez J."/>
            <person name="Ferrer M."/>
        </authorList>
    </citation>
    <scope>NUCLEOTIDE SEQUENCE</scope>
</reference>
<feature type="domain" description="Abortive phage infection protein C-terminal" evidence="1">
    <location>
        <begin position="14"/>
        <end position="68"/>
    </location>
</feature>
<protein>
    <recommendedName>
        <fullName evidence="1">Abortive phage infection protein C-terminal domain-containing protein</fullName>
    </recommendedName>
</protein>
<dbReference type="InterPro" id="IPR018891">
    <property type="entry name" value="AIPR_C"/>
</dbReference>
<organism evidence="2">
    <name type="scientific">mine drainage metagenome</name>
    <dbReference type="NCBI Taxonomy" id="410659"/>
    <lineage>
        <taxon>unclassified sequences</taxon>
        <taxon>metagenomes</taxon>
        <taxon>ecological metagenomes</taxon>
    </lineage>
</organism>
<dbReference type="AlphaFoldDB" id="T1D6U2"/>
<evidence type="ECO:0000259" key="1">
    <source>
        <dbReference type="Pfam" id="PF10592"/>
    </source>
</evidence>
<dbReference type="Pfam" id="PF10592">
    <property type="entry name" value="AIPR"/>
    <property type="match status" value="1"/>
</dbReference>
<reference evidence="2" key="1">
    <citation type="submission" date="2013-08" db="EMBL/GenBank/DDBJ databases">
        <authorList>
            <person name="Mendez C."/>
            <person name="Richter M."/>
            <person name="Ferrer M."/>
            <person name="Sanchez J."/>
        </authorList>
    </citation>
    <scope>NUCLEOTIDE SEQUENCE</scope>
</reference>
<sequence>MSTIYTCSERVRAPEARDAHILFRFYEIKDRSFDDHISINTNSQSAVKQRDLRSNDRVMVGLKKAFETRYPSGAFLTKRGDIAPEDRVKAPELVMDASSFGKCVSGVALSAPEYFPQ</sequence>
<comment type="caution">
    <text evidence="2">The sequence shown here is derived from an EMBL/GenBank/DDBJ whole genome shotgun (WGS) entry which is preliminary data.</text>
</comment>
<evidence type="ECO:0000313" key="2">
    <source>
        <dbReference type="EMBL" id="EQD77139.1"/>
    </source>
</evidence>